<dbReference type="InterPro" id="IPR013740">
    <property type="entry name" value="Redoxin"/>
</dbReference>
<comment type="caution">
    <text evidence="2">The sequence shown here is derived from an EMBL/GenBank/DDBJ whole genome shotgun (WGS) entry which is preliminary data.</text>
</comment>
<proteinExistence type="predicted"/>
<organism evidence="2 3">
    <name type="scientific">Aquimarina intermedia</name>
    <dbReference type="NCBI Taxonomy" id="350814"/>
    <lineage>
        <taxon>Bacteria</taxon>
        <taxon>Pseudomonadati</taxon>
        <taxon>Bacteroidota</taxon>
        <taxon>Flavobacteriia</taxon>
        <taxon>Flavobacteriales</taxon>
        <taxon>Flavobacteriaceae</taxon>
        <taxon>Aquimarina</taxon>
    </lineage>
</organism>
<dbReference type="GO" id="GO:0016491">
    <property type="term" value="F:oxidoreductase activity"/>
    <property type="evidence" value="ECO:0007669"/>
    <property type="project" value="InterPro"/>
</dbReference>
<dbReference type="SUPFAM" id="SSF52833">
    <property type="entry name" value="Thioredoxin-like"/>
    <property type="match status" value="1"/>
</dbReference>
<sequence length="409" mass="46486">MKNTILILTIALLTFGCKQDQDKEANIKSLKAGAWRATLMMQDNKKAPFLFEVFDDQTLEIFNAEESIEVHEISITDNLIKIKLPVFEGYIKAKFIDSTLIKGDFVIESLNRKVPFEAQYGVQDRFAVKAQPKHQITGSWETVFSPNTEDSYIAKGIFKQNGNVVTGTFRTTTGDYRYLEGVLNGDQLQLSTFDGAHAFLFTAQVADSTMQGMFYSGQHWKEPFSAKLNPDFELPSEDSLTTITEEGKSFTFEFPDTEGTMVSNTDPQFQDKVLVIQVLGTWCPNCVDETKYYRQFYEANKDKDLAFVGLAFEYAKTEEKAIKSIQRFKNSLEVPYPILLAQFGTSSKQKAQEKLPMLNHVLSYPTTIVLDKEGNVQKIHTGFNGPATGQKYIDFKNEFERFMKTLLEK</sequence>
<dbReference type="PROSITE" id="PS51257">
    <property type="entry name" value="PROKAR_LIPOPROTEIN"/>
    <property type="match status" value="1"/>
</dbReference>
<feature type="domain" description="Thioredoxin" evidence="1">
    <location>
        <begin position="241"/>
        <end position="408"/>
    </location>
</feature>
<dbReference type="Gene3D" id="3.40.30.10">
    <property type="entry name" value="Glutaredoxin"/>
    <property type="match status" value="1"/>
</dbReference>
<keyword evidence="3" id="KW-1185">Reference proteome</keyword>
<evidence type="ECO:0000259" key="1">
    <source>
        <dbReference type="PROSITE" id="PS51352"/>
    </source>
</evidence>
<dbReference type="EMBL" id="VNHU01000013">
    <property type="protein sequence ID" value="TYP70383.1"/>
    <property type="molecule type" value="Genomic_DNA"/>
</dbReference>
<dbReference type="OrthoDB" id="616241at2"/>
<dbReference type="AlphaFoldDB" id="A0A5S5BXM4"/>
<evidence type="ECO:0000313" key="3">
    <source>
        <dbReference type="Proteomes" id="UP000324376"/>
    </source>
</evidence>
<name>A0A5S5BXM4_9FLAO</name>
<dbReference type="InterPro" id="IPR036249">
    <property type="entry name" value="Thioredoxin-like_sf"/>
</dbReference>
<protein>
    <submittedName>
        <fullName evidence="2">Peroxiredoxin</fullName>
    </submittedName>
</protein>
<dbReference type="Pfam" id="PF08534">
    <property type="entry name" value="Redoxin"/>
    <property type="match status" value="1"/>
</dbReference>
<gene>
    <name evidence="2" type="ORF">BD809_11347</name>
</gene>
<dbReference type="CDD" id="cd02966">
    <property type="entry name" value="TlpA_like_family"/>
    <property type="match status" value="1"/>
</dbReference>
<dbReference type="RefSeq" id="WP_148783755.1">
    <property type="nucleotide sequence ID" value="NZ_VNHU01000013.1"/>
</dbReference>
<dbReference type="PANTHER" id="PTHR42852">
    <property type="entry name" value="THIOL:DISULFIDE INTERCHANGE PROTEIN DSBE"/>
    <property type="match status" value="1"/>
</dbReference>
<dbReference type="InterPro" id="IPR013766">
    <property type="entry name" value="Thioredoxin_domain"/>
</dbReference>
<accession>A0A5S5BXM4</accession>
<dbReference type="PANTHER" id="PTHR42852:SF13">
    <property type="entry name" value="PROTEIN DIPZ"/>
    <property type="match status" value="1"/>
</dbReference>
<dbReference type="Proteomes" id="UP000324376">
    <property type="component" value="Unassembled WGS sequence"/>
</dbReference>
<reference evidence="2 3" key="1">
    <citation type="submission" date="2019-07" db="EMBL/GenBank/DDBJ databases">
        <title>Genomic Encyclopedia of Archaeal and Bacterial Type Strains, Phase II (KMG-II): from individual species to whole genera.</title>
        <authorList>
            <person name="Goeker M."/>
        </authorList>
    </citation>
    <scope>NUCLEOTIDE SEQUENCE [LARGE SCALE GENOMIC DNA]</scope>
    <source>
        <strain evidence="2 3">DSM 17527</strain>
    </source>
</reference>
<evidence type="ECO:0000313" key="2">
    <source>
        <dbReference type="EMBL" id="TYP70383.1"/>
    </source>
</evidence>
<dbReference type="PROSITE" id="PS51352">
    <property type="entry name" value="THIOREDOXIN_2"/>
    <property type="match status" value="1"/>
</dbReference>
<dbReference type="InterPro" id="IPR050553">
    <property type="entry name" value="Thioredoxin_ResA/DsbE_sf"/>
</dbReference>